<proteinExistence type="predicted"/>
<organism evidence="2 3">
    <name type="scientific">Olsenella porci</name>
    <dbReference type="NCBI Taxonomy" id="2652279"/>
    <lineage>
        <taxon>Bacteria</taxon>
        <taxon>Bacillati</taxon>
        <taxon>Actinomycetota</taxon>
        <taxon>Coriobacteriia</taxon>
        <taxon>Coriobacteriales</taxon>
        <taxon>Atopobiaceae</taxon>
        <taxon>Olsenella</taxon>
    </lineage>
</organism>
<dbReference type="Pfam" id="PF05437">
    <property type="entry name" value="AzlD"/>
    <property type="match status" value="1"/>
</dbReference>
<dbReference type="EMBL" id="VUNC01000003">
    <property type="protein sequence ID" value="MST72570.1"/>
    <property type="molecule type" value="Genomic_DNA"/>
</dbReference>
<keyword evidence="3" id="KW-1185">Reference proteome</keyword>
<dbReference type="InterPro" id="IPR008407">
    <property type="entry name" value="Brnchd-chn_aa_trnsp_AzlD"/>
</dbReference>
<keyword evidence="1" id="KW-1133">Transmembrane helix</keyword>
<comment type="caution">
    <text evidence="2">The sequence shown here is derived from an EMBL/GenBank/DDBJ whole genome shotgun (WGS) entry which is preliminary data.</text>
</comment>
<feature type="transmembrane region" description="Helical" evidence="1">
    <location>
        <begin position="65"/>
        <end position="85"/>
    </location>
</feature>
<sequence length="107" mass="11312">MGTGDFMILWLSSFGFILFCRVAPVVALRGRPLSPRVVDALGYIPPAAFAALVANDLLSPGMFSAGPWTGLMPLVAGGVVVLVAWRTKSMLWCCVAGVLAYVLLSLL</sequence>
<dbReference type="Proteomes" id="UP000469325">
    <property type="component" value="Unassembled WGS sequence"/>
</dbReference>
<feature type="transmembrane region" description="Helical" evidence="1">
    <location>
        <begin position="90"/>
        <end position="106"/>
    </location>
</feature>
<keyword evidence="1" id="KW-0472">Membrane</keyword>
<dbReference type="AlphaFoldDB" id="A0A6N7XAK2"/>
<evidence type="ECO:0000313" key="2">
    <source>
        <dbReference type="EMBL" id="MST72570.1"/>
    </source>
</evidence>
<gene>
    <name evidence="2" type="ORF">FYJ68_05535</name>
</gene>
<reference evidence="2 3" key="1">
    <citation type="submission" date="2019-08" db="EMBL/GenBank/DDBJ databases">
        <title>In-depth cultivation of the pig gut microbiome towards novel bacterial diversity and tailored functional studies.</title>
        <authorList>
            <person name="Wylensek D."/>
            <person name="Hitch T.C.A."/>
            <person name="Clavel T."/>
        </authorList>
    </citation>
    <scope>NUCLEOTIDE SEQUENCE [LARGE SCALE GENOMIC DNA]</scope>
    <source>
        <strain evidence="2 3">CA-Schmier-601-WT-1</strain>
    </source>
</reference>
<evidence type="ECO:0000313" key="3">
    <source>
        <dbReference type="Proteomes" id="UP000469325"/>
    </source>
</evidence>
<evidence type="ECO:0000256" key="1">
    <source>
        <dbReference type="SAM" id="Phobius"/>
    </source>
</evidence>
<feature type="transmembrane region" description="Helical" evidence="1">
    <location>
        <begin position="6"/>
        <end position="28"/>
    </location>
</feature>
<protein>
    <submittedName>
        <fullName evidence="2">AzlD domain-containing protein</fullName>
    </submittedName>
</protein>
<keyword evidence="1" id="KW-0812">Transmembrane</keyword>
<accession>A0A6N7XAK2</accession>
<name>A0A6N7XAK2_9ACTN</name>